<organism evidence="2 3">
    <name type="scientific">Methylorubrum thiocyanatum</name>
    <dbReference type="NCBI Taxonomy" id="47958"/>
    <lineage>
        <taxon>Bacteria</taxon>
        <taxon>Pseudomonadati</taxon>
        <taxon>Pseudomonadota</taxon>
        <taxon>Alphaproteobacteria</taxon>
        <taxon>Hyphomicrobiales</taxon>
        <taxon>Methylobacteriaceae</taxon>
        <taxon>Methylorubrum</taxon>
    </lineage>
</organism>
<accession>A0AA40S6X3</accession>
<evidence type="ECO:0000256" key="1">
    <source>
        <dbReference type="SAM" id="MobiDB-lite"/>
    </source>
</evidence>
<reference evidence="2 3" key="1">
    <citation type="submission" date="2020-08" db="EMBL/GenBank/DDBJ databases">
        <title>Genomic Encyclopedia of Type Strains, Phase IV (KMG-IV): sequencing the most valuable type-strain genomes for metagenomic binning, comparative biology and taxonomic classification.</title>
        <authorList>
            <person name="Goeker M."/>
        </authorList>
    </citation>
    <scope>NUCLEOTIDE SEQUENCE [LARGE SCALE GENOMIC DNA]</scope>
    <source>
        <strain evidence="2 3">DSM 11490</strain>
    </source>
</reference>
<dbReference type="EMBL" id="JACJIB010000009">
    <property type="protein sequence ID" value="MBA8915568.1"/>
    <property type="molecule type" value="Genomic_DNA"/>
</dbReference>
<comment type="caution">
    <text evidence="2">The sequence shown here is derived from an EMBL/GenBank/DDBJ whole genome shotgun (WGS) entry which is preliminary data.</text>
</comment>
<dbReference type="AlphaFoldDB" id="A0AA40S6X3"/>
<dbReference type="RefSeq" id="WP_182556472.1">
    <property type="nucleotide sequence ID" value="NZ_BPRF01000014.1"/>
</dbReference>
<sequence length="70" mass="7803">MIRFPFADARARRRNPNSVRPGSPQGKHLPMRDETSMTETFRFAVAVSAMHAFREKPLHGTADFVDCGGA</sequence>
<evidence type="ECO:0000313" key="2">
    <source>
        <dbReference type="EMBL" id="MBA8915568.1"/>
    </source>
</evidence>
<gene>
    <name evidence="2" type="ORF">HNR51_004674</name>
</gene>
<name>A0AA40S6X3_9HYPH</name>
<evidence type="ECO:0000313" key="3">
    <source>
        <dbReference type="Proteomes" id="UP000543554"/>
    </source>
</evidence>
<protein>
    <submittedName>
        <fullName evidence="2">Uncharacterized protein</fullName>
    </submittedName>
</protein>
<dbReference type="Proteomes" id="UP000543554">
    <property type="component" value="Unassembled WGS sequence"/>
</dbReference>
<proteinExistence type="predicted"/>
<feature type="region of interest" description="Disordered" evidence="1">
    <location>
        <begin position="1"/>
        <end position="35"/>
    </location>
</feature>
<keyword evidence="3" id="KW-1185">Reference proteome</keyword>